<evidence type="ECO:0000256" key="1">
    <source>
        <dbReference type="SAM" id="MobiDB-lite"/>
    </source>
</evidence>
<protein>
    <submittedName>
        <fullName evidence="2">Uncharacterized protein</fullName>
    </submittedName>
</protein>
<evidence type="ECO:0000313" key="3">
    <source>
        <dbReference type="Proteomes" id="UP001603857"/>
    </source>
</evidence>
<dbReference type="AlphaFoldDB" id="A0ABD1M5P8"/>
<sequence>MKDFSSYRSRSSKAKLKKRIKLAQQRPHFLISHWNSSTSFKHENAEINYDQQRCQDWRGLGKNTQNKKICTKSTPSTPIKPKVKSIMRTLTSGEADDGDTEAKPETMQDGW</sequence>
<evidence type="ECO:0000313" key="2">
    <source>
        <dbReference type="EMBL" id="KAL2331066.1"/>
    </source>
</evidence>
<feature type="compositionally biased region" description="Basic and acidic residues" evidence="1">
    <location>
        <begin position="100"/>
        <end position="111"/>
    </location>
</feature>
<name>A0ABD1M5P8_9FABA</name>
<comment type="caution">
    <text evidence="2">The sequence shown here is derived from an EMBL/GenBank/DDBJ whole genome shotgun (WGS) entry which is preliminary data.</text>
</comment>
<keyword evidence="3" id="KW-1185">Reference proteome</keyword>
<gene>
    <name evidence="2" type="ORF">Fmac_018647</name>
</gene>
<organism evidence="2 3">
    <name type="scientific">Flemingia macrophylla</name>
    <dbReference type="NCBI Taxonomy" id="520843"/>
    <lineage>
        <taxon>Eukaryota</taxon>
        <taxon>Viridiplantae</taxon>
        <taxon>Streptophyta</taxon>
        <taxon>Embryophyta</taxon>
        <taxon>Tracheophyta</taxon>
        <taxon>Spermatophyta</taxon>
        <taxon>Magnoliopsida</taxon>
        <taxon>eudicotyledons</taxon>
        <taxon>Gunneridae</taxon>
        <taxon>Pentapetalae</taxon>
        <taxon>rosids</taxon>
        <taxon>fabids</taxon>
        <taxon>Fabales</taxon>
        <taxon>Fabaceae</taxon>
        <taxon>Papilionoideae</taxon>
        <taxon>50 kb inversion clade</taxon>
        <taxon>NPAAA clade</taxon>
        <taxon>indigoferoid/millettioid clade</taxon>
        <taxon>Phaseoleae</taxon>
        <taxon>Flemingia</taxon>
    </lineage>
</organism>
<dbReference type="EMBL" id="JBGMDY010000006">
    <property type="protein sequence ID" value="KAL2331066.1"/>
    <property type="molecule type" value="Genomic_DNA"/>
</dbReference>
<dbReference type="Proteomes" id="UP001603857">
    <property type="component" value="Unassembled WGS sequence"/>
</dbReference>
<feature type="region of interest" description="Disordered" evidence="1">
    <location>
        <begin position="90"/>
        <end position="111"/>
    </location>
</feature>
<accession>A0ABD1M5P8</accession>
<proteinExistence type="predicted"/>
<reference evidence="2 3" key="1">
    <citation type="submission" date="2024-08" db="EMBL/GenBank/DDBJ databases">
        <title>Insights into the chromosomal genome structure of Flemingia macrophylla.</title>
        <authorList>
            <person name="Ding Y."/>
            <person name="Zhao Y."/>
            <person name="Bi W."/>
            <person name="Wu M."/>
            <person name="Zhao G."/>
            <person name="Gong Y."/>
            <person name="Li W."/>
            <person name="Zhang P."/>
        </authorList>
    </citation>
    <scope>NUCLEOTIDE SEQUENCE [LARGE SCALE GENOMIC DNA]</scope>
    <source>
        <strain evidence="2">DYQJB</strain>
        <tissue evidence="2">Leaf</tissue>
    </source>
</reference>